<name>A0A0K0FI72_STRVS</name>
<dbReference type="SUPFAM" id="SSF47473">
    <property type="entry name" value="EF-hand"/>
    <property type="match status" value="2"/>
</dbReference>
<evidence type="ECO:0000313" key="4">
    <source>
        <dbReference type="Proteomes" id="UP000035680"/>
    </source>
</evidence>
<dbReference type="PANTHER" id="PTHR12085:SF3">
    <property type="entry name" value="SERINE_THREONINE-PROTEIN PHOSPHATASE 2A REGULATORY SUBUNIT B'' SUBUNIT GAMMA"/>
    <property type="match status" value="1"/>
</dbReference>
<dbReference type="PROSITE" id="PS00018">
    <property type="entry name" value="EF_HAND_1"/>
    <property type="match status" value="1"/>
</dbReference>
<dbReference type="Gene3D" id="1.10.238.10">
    <property type="entry name" value="EF-hand"/>
    <property type="match status" value="1"/>
</dbReference>
<dbReference type="Proteomes" id="UP000035680">
    <property type="component" value="Unassembled WGS sequence"/>
</dbReference>
<accession>A0A0K0FI72</accession>
<evidence type="ECO:0000256" key="1">
    <source>
        <dbReference type="ARBA" id="ARBA00004496"/>
    </source>
</evidence>
<dbReference type="PANTHER" id="PTHR12085">
    <property type="entry name" value="SERINE/THREONINE-PROTEIN PHOSPHATASE 2A REGULATORY SUBUNIT B'' SUBUNIT GAMMA"/>
    <property type="match status" value="1"/>
</dbReference>
<reference evidence="5" key="2">
    <citation type="submission" date="2015-08" db="UniProtKB">
        <authorList>
            <consortium name="WormBaseParasite"/>
        </authorList>
    </citation>
    <scope>IDENTIFICATION</scope>
</reference>
<dbReference type="STRING" id="75913.A0A0K0FI72"/>
<evidence type="ECO:0000313" key="5">
    <source>
        <dbReference type="WBParaSite" id="SVE_0859000.1"/>
    </source>
</evidence>
<dbReference type="GO" id="GO:0005819">
    <property type="term" value="C:spindle"/>
    <property type="evidence" value="ECO:0007669"/>
    <property type="project" value="TreeGrafter"/>
</dbReference>
<dbReference type="GO" id="GO:0030865">
    <property type="term" value="P:cortical cytoskeleton organization"/>
    <property type="evidence" value="ECO:0007669"/>
    <property type="project" value="TreeGrafter"/>
</dbReference>
<keyword evidence="2" id="KW-0963">Cytoplasm</keyword>
<protein>
    <submittedName>
        <fullName evidence="5">Serine/threonine-protein phosphatase 2A regulatory subunit B'' subunit gamma</fullName>
    </submittedName>
</protein>
<keyword evidence="4" id="KW-1185">Reference proteome</keyword>
<dbReference type="InterPro" id="IPR011992">
    <property type="entry name" value="EF-hand-dom_pair"/>
</dbReference>
<reference evidence="4" key="1">
    <citation type="submission" date="2014-07" db="EMBL/GenBank/DDBJ databases">
        <authorList>
            <person name="Martin A.A"/>
            <person name="De Silva N."/>
        </authorList>
    </citation>
    <scope>NUCLEOTIDE SEQUENCE</scope>
</reference>
<dbReference type="GO" id="GO:0005737">
    <property type="term" value="C:cytoplasm"/>
    <property type="evidence" value="ECO:0007669"/>
    <property type="project" value="UniProtKB-SubCell"/>
</dbReference>
<dbReference type="AlphaFoldDB" id="A0A0K0FI72"/>
<sequence length="408" mass="48101">MDGITINGTTTSLQAIRKLSNSLVNSDKENVRELKKKCNEKFLSQGPSSSNIEGMVRRMFQLLDPFAEINDKMCKKHELKECLAIYPSESREYIIDSLVPAFFIYKDYENRDQTLRIPEVQYFLKKKCEKKALYTKLIMYDRGVTGCILKDDMKEYIRDTLSLYDGDYFTFQDERFLNECVEHAIMKIKFFDIDKSNSRYEIRKLLLSPRIDEFENVLQVPVGVSSNWYAPAKVVGFKNTFTNLDFEDKGYLSLEEFKRLDANYSELFYERVYDIFTGGSNKFTLDHFKKLFLILENRHEHRAQKVLFQILDINEDGYLCMYDISKWFNSLKKLFTMNTEEDFPSESDFVNQLFDFLLIPPTECQRISFTDIYTSRKGEQFYGMLVNCLLYLTFENPEEPSEEAPNST</sequence>
<dbReference type="InterPro" id="IPR039865">
    <property type="entry name" value="PPP2R3C"/>
</dbReference>
<dbReference type="WBParaSite" id="SVE_0859000.1">
    <property type="protein sequence ID" value="SVE_0859000.1"/>
    <property type="gene ID" value="SVE_0859000"/>
</dbReference>
<keyword evidence="3" id="KW-0106">Calcium</keyword>
<dbReference type="GO" id="GO:0035303">
    <property type="term" value="P:regulation of dephosphorylation"/>
    <property type="evidence" value="ECO:0007669"/>
    <property type="project" value="InterPro"/>
</dbReference>
<evidence type="ECO:0000256" key="2">
    <source>
        <dbReference type="ARBA" id="ARBA00022490"/>
    </source>
</evidence>
<proteinExistence type="predicted"/>
<dbReference type="InterPro" id="IPR018247">
    <property type="entry name" value="EF_Hand_1_Ca_BS"/>
</dbReference>
<organism evidence="4 5">
    <name type="scientific">Strongyloides venezuelensis</name>
    <name type="common">Threadworm</name>
    <dbReference type="NCBI Taxonomy" id="75913"/>
    <lineage>
        <taxon>Eukaryota</taxon>
        <taxon>Metazoa</taxon>
        <taxon>Ecdysozoa</taxon>
        <taxon>Nematoda</taxon>
        <taxon>Chromadorea</taxon>
        <taxon>Rhabditida</taxon>
        <taxon>Tylenchina</taxon>
        <taxon>Panagrolaimomorpha</taxon>
        <taxon>Strongyloidoidea</taxon>
        <taxon>Strongyloididae</taxon>
        <taxon>Strongyloides</taxon>
    </lineage>
</organism>
<comment type="subcellular location">
    <subcellularLocation>
        <location evidence="1">Cytoplasm</location>
    </subcellularLocation>
</comment>
<evidence type="ECO:0000256" key="3">
    <source>
        <dbReference type="ARBA" id="ARBA00022837"/>
    </source>
</evidence>
<dbReference type="GO" id="GO:0000226">
    <property type="term" value="P:microtubule cytoskeleton organization"/>
    <property type="evidence" value="ECO:0007669"/>
    <property type="project" value="TreeGrafter"/>
</dbReference>